<name>A0A381ZA64_9ZZZZ</name>
<dbReference type="InterPro" id="IPR010869">
    <property type="entry name" value="DUF1501"/>
</dbReference>
<dbReference type="PROSITE" id="PS51318">
    <property type="entry name" value="TAT"/>
    <property type="match status" value="1"/>
</dbReference>
<dbReference type="PANTHER" id="PTHR43737">
    <property type="entry name" value="BLL7424 PROTEIN"/>
    <property type="match status" value="1"/>
</dbReference>
<reference evidence="2" key="1">
    <citation type="submission" date="2018-05" db="EMBL/GenBank/DDBJ databases">
        <authorList>
            <person name="Lanie J.A."/>
            <person name="Ng W.-L."/>
            <person name="Kazmierczak K.M."/>
            <person name="Andrzejewski T.M."/>
            <person name="Davidsen T.M."/>
            <person name="Wayne K.J."/>
            <person name="Tettelin H."/>
            <person name="Glass J.I."/>
            <person name="Rusch D."/>
            <person name="Podicherti R."/>
            <person name="Tsui H.-C.T."/>
            <person name="Winkler M.E."/>
        </authorList>
    </citation>
    <scope>NUCLEOTIDE SEQUENCE</scope>
</reference>
<feature type="region of interest" description="Disordered" evidence="1">
    <location>
        <begin position="69"/>
        <end position="91"/>
    </location>
</feature>
<dbReference type="InterPro" id="IPR017850">
    <property type="entry name" value="Alkaline_phosphatase_core_sf"/>
</dbReference>
<evidence type="ECO:0000313" key="2">
    <source>
        <dbReference type="EMBL" id="SVA85667.1"/>
    </source>
</evidence>
<accession>A0A381ZA64</accession>
<sequence length="465" mass="52124">MMNGMLKSEIDRRDMLKRITAGFGYLGLAGLLDQQARAGTSKLGPHFAPKAKRVIFLFMNGAPSHIDTFDPKPALKKHENTQPTGKIYKKPNTTGFMPSPFKFARHGQSGIEVSETLPYLSQVIDECCIIRSMYTDIPNHEPALLQMHTGNVQPIRPSLGSWLQYGLGSENENLPGYVVLRPTNKIVVGPALWSNSFLPAQHQAASIITADMKVDKLVANVRNSNLTNKEQREQLDLLGRLNRLHLAKRNNDLELNAQIKAMETAYRMQFEAMDSFDIEMENSATRDKYGHTPFANSCLLARRLVESGVRYVGVYYVNNGNQPWDTHKKHNENHLKLCRDSDKATAALISDLKERGLLEDTLVIWGGEFGRTPYAQNDKAGAGRDHHNTAFSMLLAGGGVKGGFTYGSSDEFGMRAQEKPMHVHDFHATILRLMGLDHERLTYRWSGRDFRLTDIHGNVAHDIIA</sequence>
<gene>
    <name evidence="2" type="ORF">METZ01_LOCUS138521</name>
</gene>
<dbReference type="Pfam" id="PF07394">
    <property type="entry name" value="DUF1501"/>
    <property type="match status" value="1"/>
</dbReference>
<organism evidence="2">
    <name type="scientific">marine metagenome</name>
    <dbReference type="NCBI Taxonomy" id="408172"/>
    <lineage>
        <taxon>unclassified sequences</taxon>
        <taxon>metagenomes</taxon>
        <taxon>ecological metagenomes</taxon>
    </lineage>
</organism>
<dbReference type="PANTHER" id="PTHR43737:SF1">
    <property type="entry name" value="DUF1501 DOMAIN-CONTAINING PROTEIN"/>
    <property type="match status" value="1"/>
</dbReference>
<dbReference type="Gene3D" id="3.40.720.10">
    <property type="entry name" value="Alkaline Phosphatase, subunit A"/>
    <property type="match status" value="1"/>
</dbReference>
<evidence type="ECO:0000256" key="1">
    <source>
        <dbReference type="SAM" id="MobiDB-lite"/>
    </source>
</evidence>
<dbReference type="AlphaFoldDB" id="A0A381ZA64"/>
<dbReference type="EMBL" id="UINC01020392">
    <property type="protein sequence ID" value="SVA85667.1"/>
    <property type="molecule type" value="Genomic_DNA"/>
</dbReference>
<proteinExistence type="predicted"/>
<dbReference type="SUPFAM" id="SSF53649">
    <property type="entry name" value="Alkaline phosphatase-like"/>
    <property type="match status" value="1"/>
</dbReference>
<protein>
    <submittedName>
        <fullName evidence="2">Uncharacterized protein</fullName>
    </submittedName>
</protein>
<dbReference type="InterPro" id="IPR006311">
    <property type="entry name" value="TAT_signal"/>
</dbReference>